<dbReference type="InterPro" id="IPR002656">
    <property type="entry name" value="Acyl_transf_3_dom"/>
</dbReference>
<feature type="transmembrane region" description="Helical" evidence="1">
    <location>
        <begin position="79"/>
        <end position="107"/>
    </location>
</feature>
<evidence type="ECO:0000256" key="1">
    <source>
        <dbReference type="SAM" id="Phobius"/>
    </source>
</evidence>
<reference evidence="3 4" key="1">
    <citation type="journal article" date="2013" name="Mar. Genomics">
        <title>Expression of sulfatases in Rhodopirellula baltica and the diversity of sulfatases in the genus Rhodopirellula.</title>
        <authorList>
            <person name="Wegner C.E."/>
            <person name="Richter-Heitmann T."/>
            <person name="Klindworth A."/>
            <person name="Klockow C."/>
            <person name="Richter M."/>
            <person name="Achstetter T."/>
            <person name="Glockner F.O."/>
            <person name="Harder J."/>
        </authorList>
    </citation>
    <scope>NUCLEOTIDE SEQUENCE [LARGE SCALE GENOMIC DNA]</scope>
    <source>
        <strain evidence="3 4">SM1</strain>
    </source>
</reference>
<keyword evidence="4" id="KW-1185">Reference proteome</keyword>
<dbReference type="Proteomes" id="UP000011991">
    <property type="component" value="Unassembled WGS sequence"/>
</dbReference>
<proteinExistence type="predicted"/>
<dbReference type="EMBL" id="ANOG01000737">
    <property type="protein sequence ID" value="EMI17882.1"/>
    <property type="molecule type" value="Genomic_DNA"/>
</dbReference>
<dbReference type="InterPro" id="IPR050879">
    <property type="entry name" value="Acyltransferase_3"/>
</dbReference>
<dbReference type="PATRIC" id="fig|1265738.3.peg.5194"/>
<evidence type="ECO:0000313" key="4">
    <source>
        <dbReference type="Proteomes" id="UP000011991"/>
    </source>
</evidence>
<comment type="caution">
    <text evidence="3">The sequence shown here is derived from an EMBL/GenBank/DDBJ whole genome shotgun (WGS) entry which is preliminary data.</text>
</comment>
<dbReference type="PANTHER" id="PTHR23028">
    <property type="entry name" value="ACETYLTRANSFERASE"/>
    <property type="match status" value="1"/>
</dbReference>
<protein>
    <submittedName>
        <fullName evidence="3">Acyltransferase 3</fullName>
        <ecNumber evidence="3">2.-.-.-</ecNumber>
    </submittedName>
</protein>
<feature type="domain" description="Acyltransferase 3" evidence="2">
    <location>
        <begin position="42"/>
        <end position="371"/>
    </location>
</feature>
<feature type="transmembrane region" description="Helical" evidence="1">
    <location>
        <begin position="211"/>
        <end position="230"/>
    </location>
</feature>
<feature type="transmembrane region" description="Helical" evidence="1">
    <location>
        <begin position="353"/>
        <end position="379"/>
    </location>
</feature>
<feature type="transmembrane region" description="Helical" evidence="1">
    <location>
        <begin position="178"/>
        <end position="199"/>
    </location>
</feature>
<sequence length="395" mass="44786">MKKSHGACHSTVESSCGRTSTDRHWWSLRRSISPGRSYVPVIDGLRCIAILFVVVYHLNDYLVAKMGAWERAELRENPLFNFFHVGSCGVPLFFAISGFILSLPFLVHSKQGSAPNLKHYFLRRVTRLEPPYLINLVIIFALLCIVNGQSFAELLPHFGASCLYLHNQIYGQMSQINFVAWSLEIEVQFYLLMPLIAWLFFKRRGRARRSWLWLILIAIVAAKTLYAASAPTRLQLSLPFVLDHFLVGILLADIFVNDWHQNPKRSHGFDALGVVAWTALVCLQFESRTLYLFPLVMLVAYIGAIRGKLIHALLTAGPVPIIGGMCYTIYLFHFYIISFVGRGMLPQIVGFGYTSAILLMIATIVPTVIIVSCILFKLFEQPFMNWRPWSRGIAA</sequence>
<dbReference type="GO" id="GO:0016020">
    <property type="term" value="C:membrane"/>
    <property type="evidence" value="ECO:0007669"/>
    <property type="project" value="TreeGrafter"/>
</dbReference>
<dbReference type="EC" id="2.-.-.-" evidence="3"/>
<keyword evidence="1" id="KW-0472">Membrane</keyword>
<feature type="transmembrane region" description="Helical" evidence="1">
    <location>
        <begin position="291"/>
        <end position="309"/>
    </location>
</feature>
<dbReference type="PANTHER" id="PTHR23028:SF53">
    <property type="entry name" value="ACYL_TRANSF_3 DOMAIN-CONTAINING PROTEIN"/>
    <property type="match status" value="1"/>
</dbReference>
<dbReference type="GO" id="GO:0000271">
    <property type="term" value="P:polysaccharide biosynthetic process"/>
    <property type="evidence" value="ECO:0007669"/>
    <property type="project" value="TreeGrafter"/>
</dbReference>
<keyword evidence="3" id="KW-0808">Transferase</keyword>
<dbReference type="Pfam" id="PF01757">
    <property type="entry name" value="Acyl_transf_3"/>
    <property type="match status" value="1"/>
</dbReference>
<gene>
    <name evidence="3" type="ORF">RMSM_05168</name>
</gene>
<keyword evidence="3" id="KW-0012">Acyltransferase</keyword>
<keyword evidence="1" id="KW-0812">Transmembrane</keyword>
<name>M5RR72_9BACT</name>
<evidence type="ECO:0000259" key="2">
    <source>
        <dbReference type="Pfam" id="PF01757"/>
    </source>
</evidence>
<accession>M5RR72</accession>
<keyword evidence="1" id="KW-1133">Transmembrane helix</keyword>
<feature type="transmembrane region" description="Helical" evidence="1">
    <location>
        <begin position="128"/>
        <end position="148"/>
    </location>
</feature>
<feature type="transmembrane region" description="Helical" evidence="1">
    <location>
        <begin position="321"/>
        <end position="341"/>
    </location>
</feature>
<organism evidence="3 4">
    <name type="scientific">Rhodopirellula maiorica SM1</name>
    <dbReference type="NCBI Taxonomy" id="1265738"/>
    <lineage>
        <taxon>Bacteria</taxon>
        <taxon>Pseudomonadati</taxon>
        <taxon>Planctomycetota</taxon>
        <taxon>Planctomycetia</taxon>
        <taxon>Pirellulales</taxon>
        <taxon>Pirellulaceae</taxon>
        <taxon>Novipirellula</taxon>
    </lineage>
</organism>
<evidence type="ECO:0000313" key="3">
    <source>
        <dbReference type="EMBL" id="EMI17882.1"/>
    </source>
</evidence>
<feature type="transmembrane region" description="Helical" evidence="1">
    <location>
        <begin position="38"/>
        <end position="59"/>
    </location>
</feature>
<dbReference type="GO" id="GO:0016747">
    <property type="term" value="F:acyltransferase activity, transferring groups other than amino-acyl groups"/>
    <property type="evidence" value="ECO:0007669"/>
    <property type="project" value="InterPro"/>
</dbReference>
<dbReference type="AlphaFoldDB" id="M5RR72"/>